<dbReference type="AlphaFoldDB" id="A0A1E5QCL6"/>
<dbReference type="RefSeq" id="WP_069970015.1">
    <property type="nucleotide sequence ID" value="NZ_CM124774.1"/>
</dbReference>
<dbReference type="SUPFAM" id="SSF55961">
    <property type="entry name" value="Bet v1-like"/>
    <property type="match status" value="1"/>
</dbReference>
<evidence type="ECO:0000313" key="2">
    <source>
        <dbReference type="EMBL" id="OEJ72408.1"/>
    </source>
</evidence>
<name>A0A1E5QCL6_9CYAN</name>
<reference evidence="2" key="1">
    <citation type="submission" date="2016-09" db="EMBL/GenBank/DDBJ databases">
        <title>Draft genome of thermotolerant cyanobacterium Desertifilum sp. strain IPPAS B-1220.</title>
        <authorList>
            <person name="Sinetova M.A."/>
            <person name="Bolakhan K."/>
            <person name="Zayadan B.K."/>
            <person name="Mironov K.S."/>
            <person name="Ustinova V."/>
            <person name="Kupriyanova E.V."/>
            <person name="Sidorov R.A."/>
            <person name="Skrypnik A.N."/>
            <person name="Gogoleva N.E."/>
            <person name="Gogolev Y.V."/>
            <person name="Los D.A."/>
        </authorList>
    </citation>
    <scope>NUCLEOTIDE SEQUENCE [LARGE SCALE GENOMIC DNA]</scope>
    <source>
        <strain evidence="2">IPPAS B-1220</strain>
    </source>
</reference>
<gene>
    <name evidence="2" type="ORF">BH720_25370</name>
</gene>
<evidence type="ECO:0000259" key="1">
    <source>
        <dbReference type="Pfam" id="PF03364"/>
    </source>
</evidence>
<dbReference type="Pfam" id="PF03364">
    <property type="entry name" value="Polyketide_cyc"/>
    <property type="match status" value="1"/>
</dbReference>
<proteinExistence type="predicted"/>
<dbReference type="InterPro" id="IPR005031">
    <property type="entry name" value="COQ10_START"/>
</dbReference>
<sequence length="197" mass="22455">MTAYTSLDYKNIKPATIWAQAHCHPLMHGEILVTQRPHQNWGGAAATAQMYLPLSRQTCWQHLSDYPRWVQYCPDLTRSEILTPPTPGKPGCKRLYQVGSKNFILFSTQVEIYLQVFEISQQQIQFRLEKGSFVDFSADLLLQDHRDGTLLSYSVAATPNFPIPGMFIQQALQLELPANLRQMRQVLLNAESASFQV</sequence>
<dbReference type="STRING" id="1781255.BH720_25370"/>
<comment type="caution">
    <text evidence="2">The sequence shown here is derived from an EMBL/GenBank/DDBJ whole genome shotgun (WGS) entry which is preliminary data.</text>
</comment>
<organism evidence="2">
    <name type="scientific">Desertifilum tharense IPPAS B-1220</name>
    <dbReference type="NCBI Taxonomy" id="1781255"/>
    <lineage>
        <taxon>Bacteria</taxon>
        <taxon>Bacillati</taxon>
        <taxon>Cyanobacteriota</taxon>
        <taxon>Cyanophyceae</taxon>
        <taxon>Desertifilales</taxon>
        <taxon>Desertifilaceae</taxon>
        <taxon>Desertifilum</taxon>
    </lineage>
</organism>
<feature type="domain" description="Coenzyme Q-binding protein COQ10 START" evidence="1">
    <location>
        <begin position="53"/>
        <end position="184"/>
    </location>
</feature>
<protein>
    <recommendedName>
        <fullName evidence="1">Coenzyme Q-binding protein COQ10 START domain-containing protein</fullName>
    </recommendedName>
</protein>
<dbReference type="EMBL" id="MJGC01000132">
    <property type="protein sequence ID" value="OEJ72408.1"/>
    <property type="molecule type" value="Genomic_DNA"/>
</dbReference>
<dbReference type="OrthoDB" id="422255at2"/>
<dbReference type="Gene3D" id="3.30.530.20">
    <property type="match status" value="1"/>
</dbReference>
<dbReference type="PANTHER" id="PTHR34060">
    <property type="entry name" value="POLYKETIDE CYCLASE / DEHYDRASE AND LIPID TRANSPORT PROTEIN"/>
    <property type="match status" value="1"/>
</dbReference>
<accession>A0A1E5QCL6</accession>
<dbReference type="InterPro" id="IPR023393">
    <property type="entry name" value="START-like_dom_sf"/>
</dbReference>
<dbReference type="PANTHER" id="PTHR34060:SF1">
    <property type="entry name" value="POLYKETIDE CYCLASE _ DEHYDRASE AND LIPID TRANSPORT PROTEIN"/>
    <property type="match status" value="1"/>
</dbReference>